<dbReference type="Proteomes" id="UP000276443">
    <property type="component" value="Unassembled WGS sequence"/>
</dbReference>
<keyword evidence="2" id="KW-1185">Reference proteome</keyword>
<dbReference type="AlphaFoldDB" id="A0A3N5BD36"/>
<evidence type="ECO:0000313" key="2">
    <source>
        <dbReference type="Proteomes" id="UP000276443"/>
    </source>
</evidence>
<accession>A0A3N5BD36</accession>
<dbReference type="InterPro" id="IPR016977">
    <property type="entry name" value="ComGF"/>
</dbReference>
<evidence type="ECO:0000313" key="1">
    <source>
        <dbReference type="EMBL" id="RPF55636.1"/>
    </source>
</evidence>
<comment type="caution">
    <text evidence="1">The sequence shown here is derived from an EMBL/GenBank/DDBJ whole genome shotgun (WGS) entry which is preliminary data.</text>
</comment>
<reference evidence="1 2" key="1">
    <citation type="submission" date="2018-11" db="EMBL/GenBank/DDBJ databases">
        <title>Genomic Encyclopedia of Type Strains, Phase IV (KMG-IV): sequencing the most valuable type-strain genomes for metagenomic binning, comparative biology and taxonomic classification.</title>
        <authorList>
            <person name="Goeker M."/>
        </authorList>
    </citation>
    <scope>NUCLEOTIDE SEQUENCE [LARGE SCALE GENOMIC DNA]</scope>
    <source>
        <strain evidence="1 2">DSM 18090</strain>
    </source>
</reference>
<sequence length="162" mass="18808">MMMKKNSVVMFRSINTLNTKGMSLLSVLFAISTLIILTPILVRFISLMDSIQPTEGIQDLEFHQLHFTIDRELIQTDEIAIYSDAIHLYKQDGKHVIYELYGDIIRRRVDYSGNEYILLDVNTFNVNYIQDGIFTITCERSDGTIYEKTYYEDTSKIINITS</sequence>
<proteinExistence type="predicted"/>
<dbReference type="OrthoDB" id="2361316at2"/>
<dbReference type="EMBL" id="RKRF01000007">
    <property type="protein sequence ID" value="RPF55636.1"/>
    <property type="molecule type" value="Genomic_DNA"/>
</dbReference>
<name>A0A3N5BD36_9BACI</name>
<protein>
    <submittedName>
        <fullName evidence="1">Competence protein ComGF</fullName>
    </submittedName>
</protein>
<gene>
    <name evidence="1" type="ORF">EDC24_0519</name>
</gene>
<organism evidence="1 2">
    <name type="scientific">Aquisalibacillus elongatus</name>
    <dbReference type="NCBI Taxonomy" id="485577"/>
    <lineage>
        <taxon>Bacteria</taxon>
        <taxon>Bacillati</taxon>
        <taxon>Bacillota</taxon>
        <taxon>Bacilli</taxon>
        <taxon>Bacillales</taxon>
        <taxon>Bacillaceae</taxon>
        <taxon>Aquisalibacillus</taxon>
    </lineage>
</organism>
<dbReference type="Pfam" id="PF15980">
    <property type="entry name" value="ComGF"/>
    <property type="match status" value="1"/>
</dbReference>